<keyword evidence="3" id="KW-1185">Reference proteome</keyword>
<keyword evidence="1" id="KW-0732">Signal</keyword>
<dbReference type="OrthoDB" id="5470981at2"/>
<evidence type="ECO:0000256" key="1">
    <source>
        <dbReference type="SAM" id="SignalP"/>
    </source>
</evidence>
<proteinExistence type="predicted"/>
<feature type="chain" id="PRO_5002962857" evidence="1">
    <location>
        <begin position="24"/>
        <end position="150"/>
    </location>
</feature>
<protein>
    <submittedName>
        <fullName evidence="2">Putative lipoprotein</fullName>
    </submittedName>
</protein>
<dbReference type="Proteomes" id="UP000002601">
    <property type="component" value="Chromosome"/>
</dbReference>
<keyword evidence="2" id="KW-0449">Lipoprotein</keyword>
<dbReference type="PROSITE" id="PS51257">
    <property type="entry name" value="PROKAR_LIPOPROTEIN"/>
    <property type="match status" value="1"/>
</dbReference>
<accession>C6BUL0</accession>
<dbReference type="STRING" id="526222.Desal_1959"/>
<dbReference type="eggNOG" id="ENOG502ZWFA">
    <property type="taxonomic scope" value="Bacteria"/>
</dbReference>
<dbReference type="KEGG" id="dsa:Desal_1959"/>
<evidence type="ECO:0000313" key="2">
    <source>
        <dbReference type="EMBL" id="ACS80019.1"/>
    </source>
</evidence>
<dbReference type="EMBL" id="CP001649">
    <property type="protein sequence ID" value="ACS80019.1"/>
    <property type="molecule type" value="Genomic_DNA"/>
</dbReference>
<evidence type="ECO:0000313" key="3">
    <source>
        <dbReference type="Proteomes" id="UP000002601"/>
    </source>
</evidence>
<feature type="signal peptide" evidence="1">
    <location>
        <begin position="1"/>
        <end position="23"/>
    </location>
</feature>
<organism evidence="2 3">
    <name type="scientific">Maridesulfovibrio salexigens (strain ATCC 14822 / DSM 2638 / NCIMB 8403 / VKM B-1763)</name>
    <name type="common">Desulfovibrio salexigens</name>
    <dbReference type="NCBI Taxonomy" id="526222"/>
    <lineage>
        <taxon>Bacteria</taxon>
        <taxon>Pseudomonadati</taxon>
        <taxon>Thermodesulfobacteriota</taxon>
        <taxon>Desulfovibrionia</taxon>
        <taxon>Desulfovibrionales</taxon>
        <taxon>Desulfovibrionaceae</taxon>
        <taxon>Maridesulfovibrio</taxon>
    </lineage>
</organism>
<dbReference type="AlphaFoldDB" id="C6BUL0"/>
<reference evidence="2 3" key="1">
    <citation type="submission" date="2009-06" db="EMBL/GenBank/DDBJ databases">
        <title>Complete sequence of Desulfovibrio salexigens DSM 2638.</title>
        <authorList>
            <consortium name="US DOE Joint Genome Institute"/>
            <person name="Lucas S."/>
            <person name="Copeland A."/>
            <person name="Lapidus A."/>
            <person name="Glavina del Rio T."/>
            <person name="Tice H."/>
            <person name="Bruce D."/>
            <person name="Goodwin L."/>
            <person name="Pitluck S."/>
            <person name="Munk A.C."/>
            <person name="Brettin T."/>
            <person name="Detter J.C."/>
            <person name="Han C."/>
            <person name="Tapia R."/>
            <person name="Larimer F."/>
            <person name="Land M."/>
            <person name="Hauser L."/>
            <person name="Kyrpides N."/>
            <person name="Anderson I."/>
            <person name="Wall J.D."/>
            <person name="Arkin A.P."/>
            <person name="Dehal P."/>
            <person name="Chivian D."/>
            <person name="Giles B."/>
            <person name="Hazen T.C."/>
        </authorList>
    </citation>
    <scope>NUCLEOTIDE SEQUENCE [LARGE SCALE GENOMIC DNA]</scope>
    <source>
        <strain evidence="3">ATCC 14822 / DSM 2638 / NCIMB 8403 / VKM B-1763</strain>
    </source>
</reference>
<dbReference type="HOGENOM" id="CLU_131992_0_0_7"/>
<sequence length="150" mass="16155">MKFHILKKQLLLAVIALMLLATAGCGVKMWPAPQQSEDLYTFTSVEGRRVGGCLKVVVKVDGAYKNVDNLSLQFQADGSGPGEGCPTCPFFPAIRKDFTPGSEGIQSDGSTFVFSECGLDPAKSYRWRVVGRNVYDALGVVISDVYTAAP</sequence>
<gene>
    <name evidence="2" type="ordered locus">Desal_1959</name>
</gene>
<dbReference type="RefSeq" id="WP_015851835.1">
    <property type="nucleotide sequence ID" value="NC_012881.1"/>
</dbReference>
<name>C6BUL0_MARSD</name>